<evidence type="ECO:0000313" key="6">
    <source>
        <dbReference type="Proteomes" id="UP000531216"/>
    </source>
</evidence>
<keyword evidence="3" id="KW-0812">Transmembrane</keyword>
<keyword evidence="3" id="KW-0472">Membrane</keyword>
<dbReference type="Pfam" id="PF02397">
    <property type="entry name" value="Bac_transf"/>
    <property type="match status" value="1"/>
</dbReference>
<feature type="domain" description="Bacterial sugar transferase" evidence="4">
    <location>
        <begin position="78"/>
        <end position="250"/>
    </location>
</feature>
<dbReference type="AlphaFoldDB" id="A0A7W6FTM6"/>
<comment type="similarity">
    <text evidence="1">Belongs to the bacterial sugar transferase family.</text>
</comment>
<accession>A0A7W6FTM6</accession>
<protein>
    <submittedName>
        <fullName evidence="5">O-antigen biosynthesis protein WbqP</fullName>
    </submittedName>
</protein>
<keyword evidence="6" id="KW-1185">Reference proteome</keyword>
<dbReference type="PANTHER" id="PTHR30576:SF10">
    <property type="entry name" value="SLL5057 PROTEIN"/>
    <property type="match status" value="1"/>
</dbReference>
<dbReference type="RefSeq" id="WP_342029266.1">
    <property type="nucleotide sequence ID" value="NZ_FOOA01000011.1"/>
</dbReference>
<gene>
    <name evidence="5" type="ORF">GGR05_001033</name>
</gene>
<evidence type="ECO:0000259" key="4">
    <source>
        <dbReference type="Pfam" id="PF02397"/>
    </source>
</evidence>
<keyword evidence="2" id="KW-0270">Exopolysaccharide synthesis</keyword>
<feature type="transmembrane region" description="Helical" evidence="3">
    <location>
        <begin position="80"/>
        <end position="104"/>
    </location>
</feature>
<keyword evidence="3" id="KW-1133">Transmembrane helix</keyword>
<sequence>MHYGIETRGPSVPLLNVAQIARHAIVAARYCDRVVAVLDQVGDEVPADEARGPCHENAHVGSSPLALAAFSRHSPPMKRVFDILASAVGLIVFGPVILILAALVRRDSPGPGIFAQERVGRNGRVFTCYKLRTMRQGTISAASHDTPVSAVTDLGATLRKWKLDELPQLWNVLKGEMSFVGPRPSLPVQADVIAARRARGVYALRPGITGLAQVHEIDMSQPERLAEADARYLATRSFLGDILLILQTVTGKGRGDRVGTGQH</sequence>
<proteinExistence type="inferred from homology"/>
<evidence type="ECO:0000256" key="1">
    <source>
        <dbReference type="ARBA" id="ARBA00006464"/>
    </source>
</evidence>
<evidence type="ECO:0000256" key="2">
    <source>
        <dbReference type="ARBA" id="ARBA00023169"/>
    </source>
</evidence>
<dbReference type="PANTHER" id="PTHR30576">
    <property type="entry name" value="COLANIC BIOSYNTHESIS UDP-GLUCOSE LIPID CARRIER TRANSFERASE"/>
    <property type="match status" value="1"/>
</dbReference>
<dbReference type="GO" id="GO:0016780">
    <property type="term" value="F:phosphotransferase activity, for other substituted phosphate groups"/>
    <property type="evidence" value="ECO:0007669"/>
    <property type="project" value="TreeGrafter"/>
</dbReference>
<organism evidence="5 6">
    <name type="scientific">Aureimonas phyllosphaerae</name>
    <dbReference type="NCBI Taxonomy" id="1166078"/>
    <lineage>
        <taxon>Bacteria</taxon>
        <taxon>Pseudomonadati</taxon>
        <taxon>Pseudomonadota</taxon>
        <taxon>Alphaproteobacteria</taxon>
        <taxon>Hyphomicrobiales</taxon>
        <taxon>Aurantimonadaceae</taxon>
        <taxon>Aureimonas</taxon>
    </lineage>
</organism>
<dbReference type="Proteomes" id="UP000531216">
    <property type="component" value="Unassembled WGS sequence"/>
</dbReference>
<dbReference type="InterPro" id="IPR003362">
    <property type="entry name" value="Bact_transf"/>
</dbReference>
<comment type="caution">
    <text evidence="5">The sequence shown here is derived from an EMBL/GenBank/DDBJ whole genome shotgun (WGS) entry which is preliminary data.</text>
</comment>
<name>A0A7W6FTM6_9HYPH</name>
<evidence type="ECO:0000313" key="5">
    <source>
        <dbReference type="EMBL" id="MBB3934905.1"/>
    </source>
</evidence>
<dbReference type="GO" id="GO:0000271">
    <property type="term" value="P:polysaccharide biosynthetic process"/>
    <property type="evidence" value="ECO:0007669"/>
    <property type="project" value="UniProtKB-KW"/>
</dbReference>
<reference evidence="5 6" key="1">
    <citation type="submission" date="2020-08" db="EMBL/GenBank/DDBJ databases">
        <title>Genomic Encyclopedia of Type Strains, Phase IV (KMG-IV): sequencing the most valuable type-strain genomes for metagenomic binning, comparative biology and taxonomic classification.</title>
        <authorList>
            <person name="Goeker M."/>
        </authorList>
    </citation>
    <scope>NUCLEOTIDE SEQUENCE [LARGE SCALE GENOMIC DNA]</scope>
    <source>
        <strain evidence="5 6">DSM 25024</strain>
    </source>
</reference>
<dbReference type="EMBL" id="JACIDO010000002">
    <property type="protein sequence ID" value="MBB3934905.1"/>
    <property type="molecule type" value="Genomic_DNA"/>
</dbReference>
<evidence type="ECO:0000256" key="3">
    <source>
        <dbReference type="SAM" id="Phobius"/>
    </source>
</evidence>